<accession>A0AAV5KN37</accession>
<comment type="caution">
    <text evidence="1">The sequence shown here is derived from an EMBL/GenBank/DDBJ whole genome shotgun (WGS) entry which is preliminary data.</text>
</comment>
<sequence length="105" mass="11971">MAMTNTSAATLIVPQLLKRGNYKSWSIFMEDHLISQELWDGIIVPFGPEQQLFSESEQRKRNAAALNAIKISCEPESFVRIKYTRSAKDALDMLAKMHKIEPETD</sequence>
<organism evidence="1 2">
    <name type="scientific">Rubroshorea leprosula</name>
    <dbReference type="NCBI Taxonomy" id="152421"/>
    <lineage>
        <taxon>Eukaryota</taxon>
        <taxon>Viridiplantae</taxon>
        <taxon>Streptophyta</taxon>
        <taxon>Embryophyta</taxon>
        <taxon>Tracheophyta</taxon>
        <taxon>Spermatophyta</taxon>
        <taxon>Magnoliopsida</taxon>
        <taxon>eudicotyledons</taxon>
        <taxon>Gunneridae</taxon>
        <taxon>Pentapetalae</taxon>
        <taxon>rosids</taxon>
        <taxon>malvids</taxon>
        <taxon>Malvales</taxon>
        <taxon>Dipterocarpaceae</taxon>
        <taxon>Rubroshorea</taxon>
    </lineage>
</organism>
<keyword evidence="2" id="KW-1185">Reference proteome</keyword>
<evidence type="ECO:0000313" key="1">
    <source>
        <dbReference type="EMBL" id="GKV25925.1"/>
    </source>
</evidence>
<evidence type="ECO:0008006" key="3">
    <source>
        <dbReference type="Google" id="ProtNLM"/>
    </source>
</evidence>
<reference evidence="1 2" key="1">
    <citation type="journal article" date="2021" name="Commun. Biol.">
        <title>The genome of Shorea leprosula (Dipterocarpaceae) highlights the ecological relevance of drought in aseasonal tropical rainforests.</title>
        <authorList>
            <person name="Ng K.K.S."/>
            <person name="Kobayashi M.J."/>
            <person name="Fawcett J.A."/>
            <person name="Hatakeyama M."/>
            <person name="Paape T."/>
            <person name="Ng C.H."/>
            <person name="Ang C.C."/>
            <person name="Tnah L.H."/>
            <person name="Lee C.T."/>
            <person name="Nishiyama T."/>
            <person name="Sese J."/>
            <person name="O'Brien M.J."/>
            <person name="Copetti D."/>
            <person name="Mohd Noor M.I."/>
            <person name="Ong R.C."/>
            <person name="Putra M."/>
            <person name="Sireger I.Z."/>
            <person name="Indrioko S."/>
            <person name="Kosugi Y."/>
            <person name="Izuno A."/>
            <person name="Isagi Y."/>
            <person name="Lee S.L."/>
            <person name="Shimizu K.K."/>
        </authorList>
    </citation>
    <scope>NUCLEOTIDE SEQUENCE [LARGE SCALE GENOMIC DNA]</scope>
    <source>
        <strain evidence="1">214</strain>
    </source>
</reference>
<dbReference type="AlphaFoldDB" id="A0AAV5KN37"/>
<gene>
    <name evidence="1" type="ORF">SLEP1_g35299</name>
</gene>
<name>A0AAV5KN37_9ROSI</name>
<dbReference type="Proteomes" id="UP001054252">
    <property type="component" value="Unassembled WGS sequence"/>
</dbReference>
<proteinExistence type="predicted"/>
<dbReference type="EMBL" id="BPVZ01000070">
    <property type="protein sequence ID" value="GKV25925.1"/>
    <property type="molecule type" value="Genomic_DNA"/>
</dbReference>
<evidence type="ECO:0000313" key="2">
    <source>
        <dbReference type="Proteomes" id="UP001054252"/>
    </source>
</evidence>
<protein>
    <recommendedName>
        <fullName evidence="3">DUF4219 domain-containing protein</fullName>
    </recommendedName>
</protein>